<reference evidence="1" key="1">
    <citation type="journal article" date="2015" name="Nature">
        <title>Complex archaea that bridge the gap between prokaryotes and eukaryotes.</title>
        <authorList>
            <person name="Spang A."/>
            <person name="Saw J.H."/>
            <person name="Jorgensen S.L."/>
            <person name="Zaremba-Niedzwiedzka K."/>
            <person name="Martijn J."/>
            <person name="Lind A.E."/>
            <person name="van Eijk R."/>
            <person name="Schleper C."/>
            <person name="Guy L."/>
            <person name="Ettema T.J."/>
        </authorList>
    </citation>
    <scope>NUCLEOTIDE SEQUENCE</scope>
</reference>
<evidence type="ECO:0000313" key="1">
    <source>
        <dbReference type="EMBL" id="KKM81253.1"/>
    </source>
</evidence>
<protein>
    <submittedName>
        <fullName evidence="1">Uncharacterized protein</fullName>
    </submittedName>
</protein>
<organism evidence="1">
    <name type="scientific">marine sediment metagenome</name>
    <dbReference type="NCBI Taxonomy" id="412755"/>
    <lineage>
        <taxon>unclassified sequences</taxon>
        <taxon>metagenomes</taxon>
        <taxon>ecological metagenomes</taxon>
    </lineage>
</organism>
<gene>
    <name evidence="1" type="ORF">LCGC14_1331670</name>
</gene>
<name>A0A0F9KH36_9ZZZZ</name>
<accession>A0A0F9KH36</accession>
<comment type="caution">
    <text evidence="1">The sequence shown here is derived from an EMBL/GenBank/DDBJ whole genome shotgun (WGS) entry which is preliminary data.</text>
</comment>
<sequence>MAGYIVFDPENQAVGLTTGDSVAVNVFLDILTDTLYYTDGSDIFEWEGSATSALKTFIWKSAKHRFPRLVNLGAASVEAESYNALTFKLYADGTLKFTKTVTDGEPFRLPGGYLANIYQVQLSGTDTVNGVSIAETIFDLAAG</sequence>
<proteinExistence type="predicted"/>
<dbReference type="EMBL" id="LAZR01008051">
    <property type="protein sequence ID" value="KKM81253.1"/>
    <property type="molecule type" value="Genomic_DNA"/>
</dbReference>
<dbReference type="AlphaFoldDB" id="A0A0F9KH36"/>